<name>A0A9D4SQS2_RHISA</name>
<organism evidence="2 3">
    <name type="scientific">Rhipicephalus sanguineus</name>
    <name type="common">Brown dog tick</name>
    <name type="synonym">Ixodes sanguineus</name>
    <dbReference type="NCBI Taxonomy" id="34632"/>
    <lineage>
        <taxon>Eukaryota</taxon>
        <taxon>Metazoa</taxon>
        <taxon>Ecdysozoa</taxon>
        <taxon>Arthropoda</taxon>
        <taxon>Chelicerata</taxon>
        <taxon>Arachnida</taxon>
        <taxon>Acari</taxon>
        <taxon>Parasitiformes</taxon>
        <taxon>Ixodida</taxon>
        <taxon>Ixodoidea</taxon>
        <taxon>Ixodidae</taxon>
        <taxon>Rhipicephalinae</taxon>
        <taxon>Rhipicephalus</taxon>
        <taxon>Rhipicephalus</taxon>
    </lineage>
</organism>
<gene>
    <name evidence="2" type="ORF">HPB52_005691</name>
</gene>
<evidence type="ECO:0000256" key="1">
    <source>
        <dbReference type="SAM" id="SignalP"/>
    </source>
</evidence>
<comment type="caution">
    <text evidence="2">The sequence shown here is derived from an EMBL/GenBank/DDBJ whole genome shotgun (WGS) entry which is preliminary data.</text>
</comment>
<evidence type="ECO:0000313" key="3">
    <source>
        <dbReference type="Proteomes" id="UP000821837"/>
    </source>
</evidence>
<feature type="signal peptide" evidence="1">
    <location>
        <begin position="1"/>
        <end position="20"/>
    </location>
</feature>
<reference evidence="2" key="2">
    <citation type="submission" date="2021-09" db="EMBL/GenBank/DDBJ databases">
        <authorList>
            <person name="Jia N."/>
            <person name="Wang J."/>
            <person name="Shi W."/>
            <person name="Du L."/>
            <person name="Sun Y."/>
            <person name="Zhan W."/>
            <person name="Jiang J."/>
            <person name="Wang Q."/>
            <person name="Zhang B."/>
            <person name="Ji P."/>
            <person name="Sakyi L.B."/>
            <person name="Cui X."/>
            <person name="Yuan T."/>
            <person name="Jiang B."/>
            <person name="Yang W."/>
            <person name="Lam T.T.-Y."/>
            <person name="Chang Q."/>
            <person name="Ding S."/>
            <person name="Wang X."/>
            <person name="Zhu J."/>
            <person name="Ruan X."/>
            <person name="Zhao L."/>
            <person name="Wei J."/>
            <person name="Que T."/>
            <person name="Du C."/>
            <person name="Cheng J."/>
            <person name="Dai P."/>
            <person name="Han X."/>
            <person name="Huang E."/>
            <person name="Gao Y."/>
            <person name="Liu J."/>
            <person name="Shao H."/>
            <person name="Ye R."/>
            <person name="Li L."/>
            <person name="Wei W."/>
            <person name="Wang X."/>
            <person name="Wang C."/>
            <person name="Huo Q."/>
            <person name="Li W."/>
            <person name="Guo W."/>
            <person name="Chen H."/>
            <person name="Chen S."/>
            <person name="Zhou L."/>
            <person name="Zhou L."/>
            <person name="Ni X."/>
            <person name="Tian J."/>
            <person name="Zhou Y."/>
            <person name="Sheng Y."/>
            <person name="Liu T."/>
            <person name="Pan Y."/>
            <person name="Xia L."/>
            <person name="Li J."/>
            <person name="Zhao F."/>
            <person name="Cao W."/>
        </authorList>
    </citation>
    <scope>NUCLEOTIDE SEQUENCE</scope>
    <source>
        <strain evidence="2">Rsan-2018</strain>
        <tissue evidence="2">Larvae</tissue>
    </source>
</reference>
<keyword evidence="1" id="KW-0732">Signal</keyword>
<feature type="chain" id="PRO_5039653659" evidence="1">
    <location>
        <begin position="21"/>
        <end position="268"/>
    </location>
</feature>
<dbReference type="Proteomes" id="UP000821837">
    <property type="component" value="Unassembled WGS sequence"/>
</dbReference>
<sequence length="268" mass="30305">MRTSVLLLSVVVVLVGSAVAQRVFPQGFRGPLLCTVSVDFTESSLLPEDGLCDIIFYDSFYVKNYPLDWDDPGLDHFFDLGSRMRLTSIGASFSPDTDFYRDERTGVLFRGIDNLRDRGVQHFGMLNVFGDYVKEAIDHLTILGVCSTEYGNYYRYNARVGAEYTFDPEQNHSLVFDSEKGLKEKVCAALFEHPNLVFGLAAYDIDFDQEEEPCPNLFIGRGSFKRVKALRFMSGYTPVLDSPYINDTQERCNAQMYTDVRNPCCPGS</sequence>
<accession>A0A9D4SQS2</accession>
<dbReference type="AlphaFoldDB" id="A0A9D4SQS2"/>
<reference evidence="2" key="1">
    <citation type="journal article" date="2020" name="Cell">
        <title>Large-Scale Comparative Analyses of Tick Genomes Elucidate Their Genetic Diversity and Vector Capacities.</title>
        <authorList>
            <consortium name="Tick Genome and Microbiome Consortium (TIGMIC)"/>
            <person name="Jia N."/>
            <person name="Wang J."/>
            <person name="Shi W."/>
            <person name="Du L."/>
            <person name="Sun Y."/>
            <person name="Zhan W."/>
            <person name="Jiang J.F."/>
            <person name="Wang Q."/>
            <person name="Zhang B."/>
            <person name="Ji P."/>
            <person name="Bell-Sakyi L."/>
            <person name="Cui X.M."/>
            <person name="Yuan T.T."/>
            <person name="Jiang B.G."/>
            <person name="Yang W.F."/>
            <person name="Lam T.T."/>
            <person name="Chang Q.C."/>
            <person name="Ding S.J."/>
            <person name="Wang X.J."/>
            <person name="Zhu J.G."/>
            <person name="Ruan X.D."/>
            <person name="Zhao L."/>
            <person name="Wei J.T."/>
            <person name="Ye R.Z."/>
            <person name="Que T.C."/>
            <person name="Du C.H."/>
            <person name="Zhou Y.H."/>
            <person name="Cheng J.X."/>
            <person name="Dai P.F."/>
            <person name="Guo W.B."/>
            <person name="Han X.H."/>
            <person name="Huang E.J."/>
            <person name="Li L.F."/>
            <person name="Wei W."/>
            <person name="Gao Y.C."/>
            <person name="Liu J.Z."/>
            <person name="Shao H.Z."/>
            <person name="Wang X."/>
            <person name="Wang C.C."/>
            <person name="Yang T.C."/>
            <person name="Huo Q.B."/>
            <person name="Li W."/>
            <person name="Chen H.Y."/>
            <person name="Chen S.E."/>
            <person name="Zhou L.G."/>
            <person name="Ni X.B."/>
            <person name="Tian J.H."/>
            <person name="Sheng Y."/>
            <person name="Liu T."/>
            <person name="Pan Y.S."/>
            <person name="Xia L.Y."/>
            <person name="Li J."/>
            <person name="Zhao F."/>
            <person name="Cao W.C."/>
        </authorList>
    </citation>
    <scope>NUCLEOTIDE SEQUENCE</scope>
    <source>
        <strain evidence="2">Rsan-2018</strain>
    </source>
</reference>
<dbReference type="EMBL" id="JABSTV010001253">
    <property type="protein sequence ID" value="KAH7943134.1"/>
    <property type="molecule type" value="Genomic_DNA"/>
</dbReference>
<dbReference type="VEuPathDB" id="VectorBase:RSAN_058130"/>
<protein>
    <submittedName>
        <fullName evidence="2">Uncharacterized protein</fullName>
    </submittedName>
</protein>
<evidence type="ECO:0000313" key="2">
    <source>
        <dbReference type="EMBL" id="KAH7943134.1"/>
    </source>
</evidence>
<proteinExistence type="predicted"/>
<keyword evidence="3" id="KW-1185">Reference proteome</keyword>